<keyword evidence="3" id="KW-1185">Reference proteome</keyword>
<reference evidence="2" key="3">
    <citation type="submission" date="2015-04" db="UniProtKB">
        <authorList>
            <consortium name="EnsemblPlants"/>
        </authorList>
    </citation>
    <scope>IDENTIFICATION</scope>
    <source>
        <strain evidence="2">cv. Jemalong A17</strain>
    </source>
</reference>
<dbReference type="InterPro" id="IPR027417">
    <property type="entry name" value="P-loop_NTPase"/>
</dbReference>
<reference evidence="1 3" key="2">
    <citation type="journal article" date="2014" name="BMC Genomics">
        <title>An improved genome release (version Mt4.0) for the model legume Medicago truncatula.</title>
        <authorList>
            <person name="Tang H."/>
            <person name="Krishnakumar V."/>
            <person name="Bidwell S."/>
            <person name="Rosen B."/>
            <person name="Chan A."/>
            <person name="Zhou S."/>
            <person name="Gentzbittel L."/>
            <person name="Childs K.L."/>
            <person name="Yandell M."/>
            <person name="Gundlach H."/>
            <person name="Mayer K.F."/>
            <person name="Schwartz D.C."/>
            <person name="Town C.D."/>
        </authorList>
    </citation>
    <scope>GENOME REANNOTATION</scope>
    <source>
        <strain evidence="2 3">cv. Jemalong A17</strain>
    </source>
</reference>
<evidence type="ECO:0008006" key="4">
    <source>
        <dbReference type="Google" id="ProtNLM"/>
    </source>
</evidence>
<dbReference type="EMBL" id="CM001223">
    <property type="protein sequence ID" value="AES79295.1"/>
    <property type="molecule type" value="Genomic_DNA"/>
</dbReference>
<evidence type="ECO:0000313" key="2">
    <source>
        <dbReference type="EnsemblPlants" id="AES79295"/>
    </source>
</evidence>
<dbReference type="CDD" id="cd18809">
    <property type="entry name" value="SF1_C_RecD"/>
    <property type="match status" value="1"/>
</dbReference>
<reference evidence="1 3" key="1">
    <citation type="journal article" date="2011" name="Nature">
        <title>The Medicago genome provides insight into the evolution of rhizobial symbioses.</title>
        <authorList>
            <person name="Young N.D."/>
            <person name="Debelle F."/>
            <person name="Oldroyd G.E."/>
            <person name="Geurts R."/>
            <person name="Cannon S.B."/>
            <person name="Udvardi M.K."/>
            <person name="Benedito V.A."/>
            <person name="Mayer K.F."/>
            <person name="Gouzy J."/>
            <person name="Schoof H."/>
            <person name="Van de Peer Y."/>
            <person name="Proost S."/>
            <person name="Cook D.R."/>
            <person name="Meyers B.C."/>
            <person name="Spannagl M."/>
            <person name="Cheung F."/>
            <person name="De Mita S."/>
            <person name="Krishnakumar V."/>
            <person name="Gundlach H."/>
            <person name="Zhou S."/>
            <person name="Mudge J."/>
            <person name="Bharti A.K."/>
            <person name="Murray J.D."/>
            <person name="Naoumkina M.A."/>
            <person name="Rosen B."/>
            <person name="Silverstein K.A."/>
            <person name="Tang H."/>
            <person name="Rombauts S."/>
            <person name="Zhao P.X."/>
            <person name="Zhou P."/>
            <person name="Barbe V."/>
            <person name="Bardou P."/>
            <person name="Bechner M."/>
            <person name="Bellec A."/>
            <person name="Berger A."/>
            <person name="Berges H."/>
            <person name="Bidwell S."/>
            <person name="Bisseling T."/>
            <person name="Choisne N."/>
            <person name="Couloux A."/>
            <person name="Denny R."/>
            <person name="Deshpande S."/>
            <person name="Dai X."/>
            <person name="Doyle J.J."/>
            <person name="Dudez A.M."/>
            <person name="Farmer A.D."/>
            <person name="Fouteau S."/>
            <person name="Franken C."/>
            <person name="Gibelin C."/>
            <person name="Gish J."/>
            <person name="Goldstein S."/>
            <person name="Gonzalez A.J."/>
            <person name="Green P.J."/>
            <person name="Hallab A."/>
            <person name="Hartog M."/>
            <person name="Hua A."/>
            <person name="Humphray S.J."/>
            <person name="Jeong D.H."/>
            <person name="Jing Y."/>
            <person name="Jocker A."/>
            <person name="Kenton S.M."/>
            <person name="Kim D.J."/>
            <person name="Klee K."/>
            <person name="Lai H."/>
            <person name="Lang C."/>
            <person name="Lin S."/>
            <person name="Macmil S.L."/>
            <person name="Magdelenat G."/>
            <person name="Matthews L."/>
            <person name="McCorrison J."/>
            <person name="Monaghan E.L."/>
            <person name="Mun J.H."/>
            <person name="Najar F.Z."/>
            <person name="Nicholson C."/>
            <person name="Noirot C."/>
            <person name="O'Bleness M."/>
            <person name="Paule C.R."/>
            <person name="Poulain J."/>
            <person name="Prion F."/>
            <person name="Qin B."/>
            <person name="Qu C."/>
            <person name="Retzel E.F."/>
            <person name="Riddle C."/>
            <person name="Sallet E."/>
            <person name="Samain S."/>
            <person name="Samson N."/>
            <person name="Sanders I."/>
            <person name="Saurat O."/>
            <person name="Scarpelli C."/>
            <person name="Schiex T."/>
            <person name="Segurens B."/>
            <person name="Severin A.J."/>
            <person name="Sherrier D.J."/>
            <person name="Shi R."/>
            <person name="Sims S."/>
            <person name="Singer S.R."/>
            <person name="Sinharoy S."/>
            <person name="Sterck L."/>
            <person name="Viollet A."/>
            <person name="Wang B.B."/>
            <person name="Wang K."/>
            <person name="Wang M."/>
            <person name="Wang X."/>
            <person name="Warfsmann J."/>
            <person name="Weissenbach J."/>
            <person name="White D.D."/>
            <person name="White J.D."/>
            <person name="Wiley G.B."/>
            <person name="Wincker P."/>
            <person name="Xing Y."/>
            <person name="Yang L."/>
            <person name="Yao Z."/>
            <person name="Ying F."/>
            <person name="Zhai J."/>
            <person name="Zhou L."/>
            <person name="Zuber A."/>
            <person name="Denarie J."/>
            <person name="Dixon R.A."/>
            <person name="May G.D."/>
            <person name="Schwartz D.C."/>
            <person name="Rogers J."/>
            <person name="Quetier F."/>
            <person name="Town C.D."/>
            <person name="Roe B.A."/>
        </authorList>
    </citation>
    <scope>NUCLEOTIDE SEQUENCE [LARGE SCALE GENOMIC DNA]</scope>
    <source>
        <strain evidence="1">A17</strain>
        <strain evidence="2 3">cv. Jemalong A17</strain>
    </source>
</reference>
<dbReference type="EnsemblPlants" id="AES79295">
    <property type="protein sequence ID" value="AES79295"/>
    <property type="gene ID" value="MTR_7g060880"/>
</dbReference>
<dbReference type="STRING" id="3880.G7L4G1"/>
<dbReference type="eggNOG" id="KOG0987">
    <property type="taxonomic scope" value="Eukaryota"/>
</dbReference>
<accession>G7L4G1</accession>
<proteinExistence type="predicted"/>
<dbReference type="SUPFAM" id="SSF52540">
    <property type="entry name" value="P-loop containing nucleoside triphosphate hydrolases"/>
    <property type="match status" value="2"/>
</dbReference>
<dbReference type="PANTHER" id="PTHR23274">
    <property type="entry name" value="DNA HELICASE-RELATED"/>
    <property type="match status" value="1"/>
</dbReference>
<sequence length="157" mass="17380">MQKEVYAVVVVARRPSQFPLSVVSFAMTINKSQGQSLKHVGVYLPSPVFSHDILLSGSSLKHVGVYLPSPVFSHGQLYVAISRVTSRGGLKILINDDDGDDIDVASNVVYREVFRNVHPDKCITKTEFIVGGVSRFDFKTSVIVKTMVAFHKKLKNM</sequence>
<evidence type="ECO:0000313" key="1">
    <source>
        <dbReference type="EMBL" id="AES79295.1"/>
    </source>
</evidence>
<organism evidence="1 3">
    <name type="scientific">Medicago truncatula</name>
    <name type="common">Barrel medic</name>
    <name type="synonym">Medicago tribuloides</name>
    <dbReference type="NCBI Taxonomy" id="3880"/>
    <lineage>
        <taxon>Eukaryota</taxon>
        <taxon>Viridiplantae</taxon>
        <taxon>Streptophyta</taxon>
        <taxon>Embryophyta</taxon>
        <taxon>Tracheophyta</taxon>
        <taxon>Spermatophyta</taxon>
        <taxon>Magnoliopsida</taxon>
        <taxon>eudicotyledons</taxon>
        <taxon>Gunneridae</taxon>
        <taxon>Pentapetalae</taxon>
        <taxon>rosids</taxon>
        <taxon>fabids</taxon>
        <taxon>Fabales</taxon>
        <taxon>Fabaceae</taxon>
        <taxon>Papilionoideae</taxon>
        <taxon>50 kb inversion clade</taxon>
        <taxon>NPAAA clade</taxon>
        <taxon>Hologalegina</taxon>
        <taxon>IRL clade</taxon>
        <taxon>Trifolieae</taxon>
        <taxon>Medicago</taxon>
    </lineage>
</organism>
<protein>
    <recommendedName>
        <fullName evidence="4">PIF1 helicase</fullName>
    </recommendedName>
</protein>
<dbReference type="HOGENOM" id="CLU_1680565_0_0_1"/>
<dbReference type="PANTHER" id="PTHR23274:SF48">
    <property type="entry name" value="ATP-DEPENDENT DNA HELICASE"/>
    <property type="match status" value="1"/>
</dbReference>
<dbReference type="Gene3D" id="3.40.50.300">
    <property type="entry name" value="P-loop containing nucleotide triphosphate hydrolases"/>
    <property type="match status" value="1"/>
</dbReference>
<dbReference type="Proteomes" id="UP000002051">
    <property type="component" value="Unassembled WGS sequence"/>
</dbReference>
<dbReference type="PaxDb" id="3880-AES79295"/>
<dbReference type="AlphaFoldDB" id="G7L4G1"/>
<evidence type="ECO:0000313" key="3">
    <source>
        <dbReference type="Proteomes" id="UP000002051"/>
    </source>
</evidence>
<name>G7L4G1_MEDTR</name>
<gene>
    <name evidence="1" type="ordered locus">MTR_7g060880</name>
</gene>